<feature type="compositionally biased region" description="Polar residues" evidence="7">
    <location>
        <begin position="836"/>
        <end position="845"/>
    </location>
</feature>
<name>A0A9P6DX62_9AGAM</name>
<feature type="region of interest" description="Disordered" evidence="7">
    <location>
        <begin position="130"/>
        <end position="194"/>
    </location>
</feature>
<dbReference type="GO" id="GO:0008270">
    <property type="term" value="F:zinc ion binding"/>
    <property type="evidence" value="ECO:0007669"/>
    <property type="project" value="UniProtKB-KW"/>
</dbReference>
<feature type="domain" description="GATA-type" evidence="9">
    <location>
        <begin position="557"/>
        <end position="607"/>
    </location>
</feature>
<dbReference type="InterPro" id="IPR013088">
    <property type="entry name" value="Znf_NHR/GATA"/>
</dbReference>
<feature type="compositionally biased region" description="Basic and acidic residues" evidence="7">
    <location>
        <begin position="139"/>
        <end position="161"/>
    </location>
</feature>
<feature type="compositionally biased region" description="Low complexity" evidence="7">
    <location>
        <begin position="682"/>
        <end position="704"/>
    </location>
</feature>
<evidence type="ECO:0000256" key="7">
    <source>
        <dbReference type="SAM" id="MobiDB-lite"/>
    </source>
</evidence>
<keyword evidence="8" id="KW-0472">Membrane</keyword>
<comment type="subcellular location">
    <subcellularLocation>
        <location evidence="1">Nucleus</location>
    </subcellularLocation>
</comment>
<dbReference type="PANTHER" id="PTHR10071:SF281">
    <property type="entry name" value="BOX A-BINDING FACTOR-RELATED"/>
    <property type="match status" value="1"/>
</dbReference>
<evidence type="ECO:0000256" key="8">
    <source>
        <dbReference type="SAM" id="Phobius"/>
    </source>
</evidence>
<feature type="compositionally biased region" description="Polar residues" evidence="7">
    <location>
        <begin position="789"/>
        <end position="804"/>
    </location>
</feature>
<dbReference type="GO" id="GO:0000981">
    <property type="term" value="F:DNA-binding transcription factor activity, RNA polymerase II-specific"/>
    <property type="evidence" value="ECO:0007669"/>
    <property type="project" value="TreeGrafter"/>
</dbReference>
<dbReference type="AlphaFoldDB" id="A0A9P6DX62"/>
<evidence type="ECO:0000313" key="11">
    <source>
        <dbReference type="Proteomes" id="UP000886523"/>
    </source>
</evidence>
<dbReference type="OrthoDB" id="515401at2759"/>
<feature type="domain" description="GATA-type" evidence="9">
    <location>
        <begin position="620"/>
        <end position="673"/>
    </location>
</feature>
<protein>
    <recommendedName>
        <fullName evidence="9">GATA-type domain-containing protein</fullName>
    </recommendedName>
</protein>
<keyword evidence="5" id="KW-0539">Nucleus</keyword>
<feature type="compositionally biased region" description="Low complexity" evidence="7">
    <location>
        <begin position="509"/>
        <end position="519"/>
    </location>
</feature>
<feature type="region of interest" description="Disordered" evidence="7">
    <location>
        <begin position="789"/>
        <end position="883"/>
    </location>
</feature>
<feature type="transmembrane region" description="Helical" evidence="8">
    <location>
        <begin position="24"/>
        <end position="47"/>
    </location>
</feature>
<feature type="compositionally biased region" description="Low complexity" evidence="7">
    <location>
        <begin position="868"/>
        <end position="883"/>
    </location>
</feature>
<dbReference type="PRINTS" id="PR00619">
    <property type="entry name" value="GATAZNFINGER"/>
</dbReference>
<gene>
    <name evidence="10" type="ORF">BS47DRAFT_965183</name>
</gene>
<feature type="compositionally biased region" description="Basic and acidic residues" evidence="7">
    <location>
        <begin position="661"/>
        <end position="679"/>
    </location>
</feature>
<dbReference type="SMART" id="SM00401">
    <property type="entry name" value="ZnF_GATA"/>
    <property type="match status" value="2"/>
</dbReference>
<evidence type="ECO:0000256" key="3">
    <source>
        <dbReference type="ARBA" id="ARBA00022771"/>
    </source>
</evidence>
<keyword evidence="8" id="KW-1133">Transmembrane helix</keyword>
<evidence type="ECO:0000256" key="4">
    <source>
        <dbReference type="ARBA" id="ARBA00022833"/>
    </source>
</evidence>
<feature type="compositionally biased region" description="Polar residues" evidence="7">
    <location>
        <begin position="427"/>
        <end position="445"/>
    </location>
</feature>
<dbReference type="GO" id="GO:0000122">
    <property type="term" value="P:negative regulation of transcription by RNA polymerase II"/>
    <property type="evidence" value="ECO:0007669"/>
    <property type="project" value="TreeGrafter"/>
</dbReference>
<keyword evidence="2" id="KW-0479">Metal-binding</keyword>
<dbReference type="EMBL" id="MU128971">
    <property type="protein sequence ID" value="KAF9513550.1"/>
    <property type="molecule type" value="Genomic_DNA"/>
</dbReference>
<dbReference type="GO" id="GO:0005634">
    <property type="term" value="C:nucleus"/>
    <property type="evidence" value="ECO:0007669"/>
    <property type="project" value="UniProtKB-SubCell"/>
</dbReference>
<dbReference type="InterPro" id="IPR039355">
    <property type="entry name" value="Transcription_factor_GATA"/>
</dbReference>
<keyword evidence="11" id="KW-1185">Reference proteome</keyword>
<proteinExistence type="predicted"/>
<feature type="region of interest" description="Disordered" evidence="7">
    <location>
        <begin position="661"/>
        <end position="720"/>
    </location>
</feature>
<dbReference type="CDD" id="cd00202">
    <property type="entry name" value="ZnF_GATA"/>
    <property type="match status" value="2"/>
</dbReference>
<reference evidence="10" key="1">
    <citation type="journal article" date="2020" name="Nat. Commun.">
        <title>Large-scale genome sequencing of mycorrhizal fungi provides insights into the early evolution of symbiotic traits.</title>
        <authorList>
            <person name="Miyauchi S."/>
            <person name="Kiss E."/>
            <person name="Kuo A."/>
            <person name="Drula E."/>
            <person name="Kohler A."/>
            <person name="Sanchez-Garcia M."/>
            <person name="Morin E."/>
            <person name="Andreopoulos B."/>
            <person name="Barry K.W."/>
            <person name="Bonito G."/>
            <person name="Buee M."/>
            <person name="Carver A."/>
            <person name="Chen C."/>
            <person name="Cichocki N."/>
            <person name="Clum A."/>
            <person name="Culley D."/>
            <person name="Crous P.W."/>
            <person name="Fauchery L."/>
            <person name="Girlanda M."/>
            <person name="Hayes R.D."/>
            <person name="Keri Z."/>
            <person name="LaButti K."/>
            <person name="Lipzen A."/>
            <person name="Lombard V."/>
            <person name="Magnuson J."/>
            <person name="Maillard F."/>
            <person name="Murat C."/>
            <person name="Nolan M."/>
            <person name="Ohm R.A."/>
            <person name="Pangilinan J."/>
            <person name="Pereira M.F."/>
            <person name="Perotto S."/>
            <person name="Peter M."/>
            <person name="Pfister S."/>
            <person name="Riley R."/>
            <person name="Sitrit Y."/>
            <person name="Stielow J.B."/>
            <person name="Szollosi G."/>
            <person name="Zifcakova L."/>
            <person name="Stursova M."/>
            <person name="Spatafora J.W."/>
            <person name="Tedersoo L."/>
            <person name="Vaario L.M."/>
            <person name="Yamada A."/>
            <person name="Yan M."/>
            <person name="Wang P."/>
            <person name="Xu J."/>
            <person name="Bruns T."/>
            <person name="Baldrian P."/>
            <person name="Vilgalys R."/>
            <person name="Dunand C."/>
            <person name="Henrissat B."/>
            <person name="Grigoriev I.V."/>
            <person name="Hibbett D."/>
            <person name="Nagy L.G."/>
            <person name="Martin F.M."/>
        </authorList>
    </citation>
    <scope>NUCLEOTIDE SEQUENCE</scope>
    <source>
        <strain evidence="10">UP504</strain>
    </source>
</reference>
<evidence type="ECO:0000256" key="2">
    <source>
        <dbReference type="ARBA" id="ARBA00022723"/>
    </source>
</evidence>
<dbReference type="Proteomes" id="UP000886523">
    <property type="component" value="Unassembled WGS sequence"/>
</dbReference>
<keyword evidence="3 6" id="KW-0863">Zinc-finger</keyword>
<dbReference type="PROSITE" id="PS50114">
    <property type="entry name" value="GATA_ZN_FINGER_2"/>
    <property type="match status" value="2"/>
</dbReference>
<sequence>MHIGKEEAVVAIARFHLDSGRALLYFQVLSLFPTLFSSRFWMAPFVLKFKGNKSFSPFSQLSDTDSLTRTWKVCTKVASHLEQGVSISLVFSLLLSSIASYSGQRLENLSWRCWFLHSLMVEADNAKSKREFKKMTKSMGEKLDKEKGRSIEELEAPDFKGNDATSRVKQRAEEKERSRDAHGSDGSSQPSMKGMQYTFSIAPPVTTTTVTRAQPKKPTIQSSSRAGPADQIKAPANAISNPPQPPHFNDTFSVPQYSPADIQLPASPVEIQDHLNPSQNFVVPSQRSNFSSVVHFPALFSSDFSPTALLGSGSSTRANPRMSYGEDVIGVSMGNGTGRGSFAVARPAFEFPLDELMDSPDIQEWSRADEEMRDAHALDFVQDIQGLHTNNYDLSQSHTQHLIPTKQEPVPLSLQFSYSQNDHHTVQHQTPTTISPSSPDLNAQFSIPAVPPVPLPTPISTTLKGRPRSSSKHHREDDNFLPPTTPTRSTRHSHSTSVPSFTSIVSDLPASASASAGPSRRNSLKSGSRHQLPSATPPPRVQRVVHGNSAPGGMKSECANCGAVSTPLWRRGLNDELNCNACGLFAKLHKRARPKTLRSQAIVDNGRQAGWNTRQADIADGETVCCYNCHTTATPLWRKDDGGKTLCNACGLYLKLHGERRPSSMKSEVVRKRARHEGQKGTSPTDTPSASPSGSPRASPLLGPSPNPVLDNTMHPPMLPPSFDFSASAFEFSQVTHDTTDRLTNHHDGDHTDSTLGMTFSPPGVSYLENLNYPGPVSAYNILSSYQDHSQDTTGSLEHSTNESVAAADDSSSGQGSIIDGNKRRRVSPDGEKSGHPSTDSASRPQSPPANVFEVGSPRGGTTYDNISPSFDPFSPFSPTLSPLHPLLLDSFILP</sequence>
<evidence type="ECO:0000259" key="9">
    <source>
        <dbReference type="PROSITE" id="PS50114"/>
    </source>
</evidence>
<organism evidence="10 11">
    <name type="scientific">Hydnum rufescens UP504</name>
    <dbReference type="NCBI Taxonomy" id="1448309"/>
    <lineage>
        <taxon>Eukaryota</taxon>
        <taxon>Fungi</taxon>
        <taxon>Dikarya</taxon>
        <taxon>Basidiomycota</taxon>
        <taxon>Agaricomycotina</taxon>
        <taxon>Agaricomycetes</taxon>
        <taxon>Cantharellales</taxon>
        <taxon>Hydnaceae</taxon>
        <taxon>Hydnum</taxon>
    </lineage>
</organism>
<dbReference type="Gene3D" id="3.30.50.10">
    <property type="entry name" value="Erythroid Transcription Factor GATA-1, subunit A"/>
    <property type="match status" value="2"/>
</dbReference>
<feature type="compositionally biased region" description="Polar residues" evidence="7">
    <location>
        <begin position="520"/>
        <end position="534"/>
    </location>
</feature>
<dbReference type="PANTHER" id="PTHR10071">
    <property type="entry name" value="TRANSCRIPTION FACTOR GATA FAMILY MEMBER"/>
    <property type="match status" value="1"/>
</dbReference>
<feature type="compositionally biased region" description="Low complexity" evidence="7">
    <location>
        <begin position="806"/>
        <end position="820"/>
    </location>
</feature>
<dbReference type="PROSITE" id="PS00344">
    <property type="entry name" value="GATA_ZN_FINGER_1"/>
    <property type="match status" value="1"/>
</dbReference>
<dbReference type="SUPFAM" id="SSF57716">
    <property type="entry name" value="Glucocorticoid receptor-like (DNA-binding domain)"/>
    <property type="match status" value="2"/>
</dbReference>
<keyword evidence="4" id="KW-0862">Zinc</keyword>
<keyword evidence="8" id="KW-0812">Transmembrane</keyword>
<comment type="caution">
    <text evidence="10">The sequence shown here is derived from an EMBL/GenBank/DDBJ whole genome shotgun (WGS) entry which is preliminary data.</text>
</comment>
<dbReference type="Pfam" id="PF00320">
    <property type="entry name" value="GATA"/>
    <property type="match status" value="2"/>
</dbReference>
<dbReference type="InterPro" id="IPR000679">
    <property type="entry name" value="Znf_GATA"/>
</dbReference>
<feature type="region of interest" description="Disordered" evidence="7">
    <location>
        <begin position="422"/>
        <end position="549"/>
    </location>
</feature>
<feature type="compositionally biased region" description="Basic and acidic residues" evidence="7">
    <location>
        <begin position="170"/>
        <end position="183"/>
    </location>
</feature>
<feature type="region of interest" description="Disordered" evidence="7">
    <location>
        <begin position="206"/>
        <end position="241"/>
    </location>
</feature>
<evidence type="ECO:0000256" key="5">
    <source>
        <dbReference type="ARBA" id="ARBA00023242"/>
    </source>
</evidence>
<dbReference type="GO" id="GO:0000978">
    <property type="term" value="F:RNA polymerase II cis-regulatory region sequence-specific DNA binding"/>
    <property type="evidence" value="ECO:0007669"/>
    <property type="project" value="TreeGrafter"/>
</dbReference>
<accession>A0A9P6DX62</accession>
<evidence type="ECO:0000256" key="1">
    <source>
        <dbReference type="ARBA" id="ARBA00004123"/>
    </source>
</evidence>
<dbReference type="GO" id="GO:0045944">
    <property type="term" value="P:positive regulation of transcription by RNA polymerase II"/>
    <property type="evidence" value="ECO:0007669"/>
    <property type="project" value="TreeGrafter"/>
</dbReference>
<evidence type="ECO:0000313" key="10">
    <source>
        <dbReference type="EMBL" id="KAF9513550.1"/>
    </source>
</evidence>
<evidence type="ECO:0000256" key="6">
    <source>
        <dbReference type="PROSITE-ProRule" id="PRU00094"/>
    </source>
</evidence>